<sequence>MRTELEAGVCGFSKQHPNMDGQHSEKPHSFTAADRTPSVMSQNPRSAQHQAGTCGNSEGDARCPASHRIFSHVSRSTKDLSCMKLPQDPAHRDRQAHPTTILLCKSQSSQAALVPKEHKMFMEEAYNAAICFKMLRDLNSSDPFHLKYIIKKIKNMAYGTPNLVLETIHDYFVDNPKISSRHKFRLFHVLEAVIEASNSLEEAWEKSFMQLALENMTKTTELEEVYQDAASNVLLAICRHSWRVVAQHLETEVLTGIFPHRSLLYVMGILTSNETIFNQGEKACWEEQLAQMAVKSVQFLNTDMWSKELLLALTKPDRTHQEQPPEKAFLFIYYGLILQAEDNSTTIRTHLRTLLDTSHQWPKQREGIALTIGLAAVRHLDHVWAVLEQFGRSTPVKWSLHSFCLKNSEDLQWKWASSTILLSYGQMTVRAKAHILPWVDNILSRMVFYFHYSSWDETLKQSFLTAVLMLVGAISRNEGAHSYEFSQISELLDCLMVLLEKEPQDTLCTSTRQQTIHIISSLCKLRPPLDSERKSRILSVCFHSVLALPLLDVLEKHTCLFLEPPNIQTSALRPCDRPWHSVAAGAWQLPDLLHTPAQTLYNKTSEALDQMLQSFIVQNPTPDELHFLLSHLYLWLASEKAHERQRAVHTCAALLRFLSHNPYLDPKEDFRRIGQLVGMLGVLCQDPDRATQHSSLEGVGHLYQLLIRPRVRETPKVEVQAPEQLSQASVDGAPVWSSGDQKTAPSTSEEISSPKDGIFQLGSSQIFKEVMKQLTTVELTDLIWTAVDGLGSTSPFRVQAAADMLLTTIEEHGASLETVANLGRAIHLQLCSIRIPQARENALHAITLLARSHTPELVATFLDFSIPLDSHAFRSWRALGAEQPVSRLVLAMLLAWLQERPLPAGARDSSPQLKDKPCLRSLAAMNTLHELQFAREFKKAMQDAYPELLLALLTQMHYVLELDLLQEPQPGQEAPKATMPSPRSHAFRSWRALGAEQPVSRLVLAMLLAWLQERPLPAGARDSSPQLKDKPCLRSLAAMNTLHELQFAREFKKAMQDAYPELLLALLTQMHYVLELDLLQEPQPGQEAPKATMPSPRSTSLEALKSLLSTTGHWQDFAHLELQGAWKLFTTIHTYPQGVGLLARAMVQNHCKQIKAVTRQLLPSLQSKEERERKAAILILTEFLYSPALLDVLPRQAALTVLARSLRDPSPDIRVWSLQGLGNILFHPEKGSLLCGQLPPFLNGFFQNSEQVVVQVMGTVSDVLHRLGARGVAAQSLGVAINARSFFDDERDGIRAAAMALFGDLVAAMAGRELSGLRTQVHQSMVPLLLHLKDCCPAVITQAKFALYRCAVLLRWRLRHTLFCTLAWEGGLSARHFLWTCLMTHSQEEFSIHLAQALSYLHSRHRHIKTWAALFIGYTTCYHPQAVSQMVNSVDTNLLFSTFEDLKKDPEPGIREFATRQFSFLQTVAARPQ</sequence>
<evidence type="ECO:0000259" key="5">
    <source>
        <dbReference type="Pfam" id="PF23221"/>
    </source>
</evidence>
<dbReference type="InterPro" id="IPR048465">
    <property type="entry name" value="Maestro-like_HEAT"/>
</dbReference>
<evidence type="ECO:0000259" key="3">
    <source>
        <dbReference type="Pfam" id="PF21047"/>
    </source>
</evidence>
<dbReference type="GeneID" id="103670607"/>
<keyword evidence="7" id="KW-1185">Reference proteome</keyword>
<evidence type="ECO:0000259" key="4">
    <source>
        <dbReference type="Pfam" id="PF23210"/>
    </source>
</evidence>
<dbReference type="InterPro" id="IPR011989">
    <property type="entry name" value="ARM-like"/>
</dbReference>
<evidence type="ECO:0000259" key="6">
    <source>
        <dbReference type="Pfam" id="PF23227"/>
    </source>
</evidence>
<dbReference type="KEGG" id="umr:103670607"/>
<dbReference type="Gene3D" id="1.25.10.10">
    <property type="entry name" value="Leucine-rich Repeat Variant"/>
    <property type="match status" value="1"/>
</dbReference>
<accession>A0A8M1FLZ3</accession>
<feature type="domain" description="Maestro/Maestro-like HEAT-repeats" evidence="6">
    <location>
        <begin position="1199"/>
        <end position="1466"/>
    </location>
</feature>
<reference evidence="8" key="1">
    <citation type="submission" date="2025-08" db="UniProtKB">
        <authorList>
            <consortium name="RefSeq"/>
        </authorList>
    </citation>
    <scope>IDENTIFICATION</scope>
    <source>
        <tissue evidence="8">Whole blood</tissue>
    </source>
</reference>
<feature type="domain" description="MROH2B-like N-terminal HEAT-repeats" evidence="5">
    <location>
        <begin position="155"/>
        <end position="274"/>
    </location>
</feature>
<dbReference type="OrthoDB" id="1884734at2759"/>
<evidence type="ECO:0000313" key="7">
    <source>
        <dbReference type="Proteomes" id="UP000261680"/>
    </source>
</evidence>
<dbReference type="RefSeq" id="XP_040481539.1">
    <property type="nucleotide sequence ID" value="XM_040625605.1"/>
</dbReference>
<dbReference type="Pfam" id="PF21047">
    <property type="entry name" value="HEAT_Maestro"/>
    <property type="match status" value="1"/>
</dbReference>
<protein>
    <submittedName>
        <fullName evidence="8">Maestro heat-like repeat family member 5</fullName>
    </submittedName>
</protein>
<feature type="domain" description="Maestro-like HEAT-repeats" evidence="3">
    <location>
        <begin position="642"/>
        <end position="890"/>
    </location>
</feature>
<dbReference type="PANTHER" id="PTHR23120:SF6">
    <property type="entry name" value="MAESTRO HEAT-LIKE REPEAT FAMILY MEMBER 5"/>
    <property type="match status" value="1"/>
</dbReference>
<feature type="compositionally biased region" description="Polar residues" evidence="2">
    <location>
        <begin position="738"/>
        <end position="751"/>
    </location>
</feature>
<feature type="region of interest" description="Disordered" evidence="2">
    <location>
        <begin position="1"/>
        <end position="59"/>
    </location>
</feature>
<organism evidence="7 8">
    <name type="scientific">Ursus maritimus</name>
    <name type="common">Polar bear</name>
    <name type="synonym">Thalarctos maritimus</name>
    <dbReference type="NCBI Taxonomy" id="29073"/>
    <lineage>
        <taxon>Eukaryota</taxon>
        <taxon>Metazoa</taxon>
        <taxon>Chordata</taxon>
        <taxon>Craniata</taxon>
        <taxon>Vertebrata</taxon>
        <taxon>Euteleostomi</taxon>
        <taxon>Mammalia</taxon>
        <taxon>Eutheria</taxon>
        <taxon>Laurasiatheria</taxon>
        <taxon>Carnivora</taxon>
        <taxon>Caniformia</taxon>
        <taxon>Ursidae</taxon>
        <taxon>Ursus</taxon>
    </lineage>
</organism>
<keyword evidence="1" id="KW-0677">Repeat</keyword>
<dbReference type="InterPro" id="IPR056282">
    <property type="entry name" value="MROH2B-like_N_HEAT"/>
</dbReference>
<dbReference type="InterPro" id="IPR016024">
    <property type="entry name" value="ARM-type_fold"/>
</dbReference>
<feature type="compositionally biased region" description="Polar residues" evidence="2">
    <location>
        <begin position="38"/>
        <end position="56"/>
    </location>
</feature>
<gene>
    <name evidence="8" type="primary">LOC103670607</name>
</gene>
<dbReference type="SUPFAM" id="SSF48371">
    <property type="entry name" value="ARM repeat"/>
    <property type="match status" value="2"/>
</dbReference>
<dbReference type="Pfam" id="PF23210">
    <property type="entry name" value="HEAT_Maestro_2"/>
    <property type="match status" value="1"/>
</dbReference>
<dbReference type="Pfam" id="PF23221">
    <property type="entry name" value="HEAT_MROH2B_1st"/>
    <property type="match status" value="1"/>
</dbReference>
<proteinExistence type="predicted"/>
<dbReference type="Pfam" id="PF23227">
    <property type="entry name" value="HEAT_MROH2B_C"/>
    <property type="match status" value="1"/>
</dbReference>
<dbReference type="PANTHER" id="PTHR23120">
    <property type="entry name" value="MAESTRO-RELATED HEAT DOMAIN-CONTAINING"/>
    <property type="match status" value="1"/>
</dbReference>
<evidence type="ECO:0000313" key="8">
    <source>
        <dbReference type="RefSeq" id="XP_040481539.1"/>
    </source>
</evidence>
<dbReference type="GO" id="GO:0005737">
    <property type="term" value="C:cytoplasm"/>
    <property type="evidence" value="ECO:0007669"/>
    <property type="project" value="TreeGrafter"/>
</dbReference>
<feature type="region of interest" description="Disordered" evidence="2">
    <location>
        <begin position="720"/>
        <end position="755"/>
    </location>
</feature>
<feature type="domain" description="MROH2B-like HEAT-repeats" evidence="4">
    <location>
        <begin position="281"/>
        <end position="616"/>
    </location>
</feature>
<dbReference type="InterPro" id="IPR055408">
    <property type="entry name" value="HEAT_MROH2B-like"/>
</dbReference>
<dbReference type="InterPro" id="IPR055406">
    <property type="entry name" value="HEAT_Maestro"/>
</dbReference>
<evidence type="ECO:0000256" key="2">
    <source>
        <dbReference type="SAM" id="MobiDB-lite"/>
    </source>
</evidence>
<name>A0A8M1FLZ3_URSMA</name>
<evidence type="ECO:0000256" key="1">
    <source>
        <dbReference type="ARBA" id="ARBA00022737"/>
    </source>
</evidence>
<dbReference type="InterPro" id="IPR045206">
    <property type="entry name" value="Maestro_heat-like_prot"/>
</dbReference>
<dbReference type="Proteomes" id="UP000261680">
    <property type="component" value="Unplaced"/>
</dbReference>